<evidence type="ECO:0000256" key="2">
    <source>
        <dbReference type="ARBA" id="ARBA00009152"/>
    </source>
</evidence>
<evidence type="ECO:0000313" key="10">
    <source>
        <dbReference type="EMBL" id="KAF6014867.1"/>
    </source>
</evidence>
<name>A0A7D9H3F8_DEKBR</name>
<evidence type="ECO:0000256" key="5">
    <source>
        <dbReference type="ARBA" id="ARBA00022801"/>
    </source>
</evidence>
<dbReference type="SUPFAM" id="SSF89550">
    <property type="entry name" value="PHP domain-like"/>
    <property type="match status" value="1"/>
</dbReference>
<accession>A0A7D9H3F8</accession>
<dbReference type="CDD" id="cd12110">
    <property type="entry name" value="PHP_HisPPase_Hisj_like"/>
    <property type="match status" value="1"/>
</dbReference>
<dbReference type="Proteomes" id="UP000478008">
    <property type="component" value="Unassembled WGS sequence"/>
</dbReference>
<dbReference type="InterPro" id="IPR016195">
    <property type="entry name" value="Pol/histidinol_Pase-like"/>
</dbReference>
<evidence type="ECO:0000256" key="1">
    <source>
        <dbReference type="ARBA" id="ARBA00004970"/>
    </source>
</evidence>
<keyword evidence="4 8" id="KW-0028">Amino-acid biosynthesis</keyword>
<sequence>MPYSHHSHSGEYIAHGENTLDEVITKVKQMNFHVFCLTEHCPRYARDLMYPEEEGMTVESLTTIFDKYMVHARRIQKEINNDYSNRLRILVGFESEGGIDEIQTKGCENLRKKYNVDIVVGSIHYVKRIPIDFDRPRWIKAKQHYNSFRDFFKGYFQCQHEMIKRLKPEVISHFDLIRLLEEPESDRCEITGKLLKNVNIKTDWPEVWKLIDKNIDLINEQGGLIELNSAALRKGWNSPYPKRDIVELALSKGAKFCMSDDSHGIAQVGLNYDKVLKFIQSFGDKMPYIYYWNVDKDGNKMINKREVSDLADDPFWGNYSNL</sequence>
<dbReference type="EMBL" id="CABFWN010000004">
    <property type="protein sequence ID" value="VUG19204.1"/>
    <property type="molecule type" value="Genomic_DNA"/>
</dbReference>
<dbReference type="InterPro" id="IPR010140">
    <property type="entry name" value="Histidinol_P_phosphatase_HisJ"/>
</dbReference>
<dbReference type="NCBIfam" id="TIGR01856">
    <property type="entry name" value="hisJ_fam"/>
    <property type="match status" value="1"/>
</dbReference>
<dbReference type="InterPro" id="IPR004013">
    <property type="entry name" value="PHP_dom"/>
</dbReference>
<dbReference type="AlphaFoldDB" id="A0A7D9H3F8"/>
<dbReference type="GO" id="GO:0004401">
    <property type="term" value="F:histidinol-phosphatase activity"/>
    <property type="evidence" value="ECO:0007669"/>
    <property type="project" value="UniProtKB-UniRule"/>
</dbReference>
<evidence type="ECO:0000256" key="7">
    <source>
        <dbReference type="ARBA" id="ARBA00049158"/>
    </source>
</evidence>
<dbReference type="PANTHER" id="PTHR21039:SF0">
    <property type="entry name" value="HISTIDINOL-PHOSPHATASE"/>
    <property type="match status" value="1"/>
</dbReference>
<evidence type="ECO:0000313" key="13">
    <source>
        <dbReference type="Proteomes" id="UP000568158"/>
    </source>
</evidence>
<dbReference type="GO" id="GO:0000105">
    <property type="term" value="P:L-histidine biosynthetic process"/>
    <property type="evidence" value="ECO:0007669"/>
    <property type="project" value="UniProtKB-UniRule"/>
</dbReference>
<organism evidence="11 12">
    <name type="scientific">Dekkera bruxellensis</name>
    <name type="common">Brettanomyces custersii</name>
    <dbReference type="NCBI Taxonomy" id="5007"/>
    <lineage>
        <taxon>Eukaryota</taxon>
        <taxon>Fungi</taxon>
        <taxon>Dikarya</taxon>
        <taxon>Ascomycota</taxon>
        <taxon>Saccharomycotina</taxon>
        <taxon>Pichiomycetes</taxon>
        <taxon>Pichiales</taxon>
        <taxon>Pichiaceae</taxon>
        <taxon>Brettanomyces</taxon>
    </lineage>
</organism>
<reference evidence="11 12" key="1">
    <citation type="submission" date="2019-07" db="EMBL/GenBank/DDBJ databases">
        <authorList>
            <person name="Friedrich A."/>
            <person name="Schacherer J."/>
        </authorList>
    </citation>
    <scope>NUCLEOTIDE SEQUENCE [LARGE SCALE GENOMIC DNA]</scope>
</reference>
<feature type="domain" description="PHP" evidence="9">
    <location>
        <begin position="5"/>
        <end position="230"/>
    </location>
</feature>
<dbReference type="Gene3D" id="3.20.20.140">
    <property type="entry name" value="Metal-dependent hydrolases"/>
    <property type="match status" value="1"/>
</dbReference>
<comment type="catalytic activity">
    <reaction evidence="7 8">
        <text>L-histidinol phosphate + H2O = L-histidinol + phosphate</text>
        <dbReference type="Rhea" id="RHEA:14465"/>
        <dbReference type="ChEBI" id="CHEBI:15377"/>
        <dbReference type="ChEBI" id="CHEBI:43474"/>
        <dbReference type="ChEBI" id="CHEBI:57699"/>
        <dbReference type="ChEBI" id="CHEBI:57980"/>
        <dbReference type="EC" id="3.1.3.15"/>
    </reaction>
</comment>
<dbReference type="Proteomes" id="UP000568158">
    <property type="component" value="Unassembled WGS sequence"/>
</dbReference>
<dbReference type="Pfam" id="PF02811">
    <property type="entry name" value="PHP"/>
    <property type="match status" value="1"/>
</dbReference>
<reference evidence="10 13" key="2">
    <citation type="journal article" date="2020" name="Appl. Microbiol. Biotechnol.">
        <title>Targeted gene deletion in Brettanomyces bruxellensis with an expression-free CRISPR-Cas9 system.</title>
        <authorList>
            <person name="Varela C."/>
            <person name="Bartel C."/>
            <person name="Onetto C."/>
            <person name="Borneman A."/>
        </authorList>
    </citation>
    <scope>NUCLEOTIDE SEQUENCE [LARGE SCALE GENOMIC DNA]</scope>
    <source>
        <strain evidence="10 13">AWRI1613</strain>
    </source>
</reference>
<dbReference type="GO" id="GO:0005737">
    <property type="term" value="C:cytoplasm"/>
    <property type="evidence" value="ECO:0007669"/>
    <property type="project" value="TreeGrafter"/>
</dbReference>
<gene>
    <name evidence="11" type="primary">HIS2</name>
    <name evidence="11" type="ORF">DEBR0S4_12992G</name>
    <name evidence="10" type="ORF">HII12_001285</name>
</gene>
<keyword evidence="6 8" id="KW-0368">Histidine biosynthesis</keyword>
<protein>
    <recommendedName>
        <fullName evidence="3 8">Histidinol-phosphatase</fullName>
        <shortName evidence="8">HolPase</shortName>
        <ecNumber evidence="3 8">3.1.3.15</ecNumber>
    </recommendedName>
</protein>
<evidence type="ECO:0000256" key="8">
    <source>
        <dbReference type="RuleBase" id="RU366003"/>
    </source>
</evidence>
<dbReference type="EMBL" id="JABCYN010000012">
    <property type="protein sequence ID" value="KAF6014867.1"/>
    <property type="molecule type" value="Genomic_DNA"/>
</dbReference>
<comment type="similarity">
    <text evidence="2 8">Belongs to the PHP hydrolase family. HisK subfamily.</text>
</comment>
<evidence type="ECO:0000256" key="3">
    <source>
        <dbReference type="ARBA" id="ARBA00013085"/>
    </source>
</evidence>
<evidence type="ECO:0000313" key="11">
    <source>
        <dbReference type="EMBL" id="VUG19204.1"/>
    </source>
</evidence>
<evidence type="ECO:0000313" key="12">
    <source>
        <dbReference type="Proteomes" id="UP000478008"/>
    </source>
</evidence>
<dbReference type="UniPathway" id="UPA00031">
    <property type="reaction ID" value="UER00013"/>
</dbReference>
<dbReference type="EC" id="3.1.3.15" evidence="3 8"/>
<evidence type="ECO:0000256" key="6">
    <source>
        <dbReference type="ARBA" id="ARBA00023102"/>
    </source>
</evidence>
<dbReference type="PANTHER" id="PTHR21039">
    <property type="entry name" value="HISTIDINOL PHOSPHATASE-RELATED"/>
    <property type="match status" value="1"/>
</dbReference>
<keyword evidence="5 8" id="KW-0378">Hydrolase</keyword>
<keyword evidence="12" id="KW-1185">Reference proteome</keyword>
<evidence type="ECO:0000256" key="4">
    <source>
        <dbReference type="ARBA" id="ARBA00022605"/>
    </source>
</evidence>
<proteinExistence type="inferred from homology"/>
<evidence type="ECO:0000259" key="9">
    <source>
        <dbReference type="Pfam" id="PF02811"/>
    </source>
</evidence>
<comment type="pathway">
    <text evidence="1 8">Amino-acid biosynthesis; L-histidine biosynthesis; L-histidine from 5-phospho-alpha-D-ribose 1-diphosphate: step 8/9.</text>
</comment>